<protein>
    <submittedName>
        <fullName evidence="1">Uncharacterized protein</fullName>
    </submittedName>
</protein>
<proteinExistence type="predicted"/>
<evidence type="ECO:0000313" key="1">
    <source>
        <dbReference type="EMBL" id="MBW4707583.1"/>
    </source>
</evidence>
<gene>
    <name evidence="1" type="ORF">KX928_07270</name>
</gene>
<comment type="caution">
    <text evidence="1">The sequence shown here is derived from an EMBL/GenBank/DDBJ whole genome shotgun (WGS) entry which is preliminary data.</text>
</comment>
<dbReference type="Proteomes" id="UP001138661">
    <property type="component" value="Unassembled WGS sequence"/>
</dbReference>
<dbReference type="RefSeq" id="WP_219500561.1">
    <property type="nucleotide sequence ID" value="NZ_JAHXDN010000002.1"/>
</dbReference>
<dbReference type="AlphaFoldDB" id="A0A9X1FTW6"/>
<name>A0A9X1FTW6_9RHOB</name>
<organism evidence="1 2">
    <name type="scientific">Roseobacter insulae</name>
    <dbReference type="NCBI Taxonomy" id="2859783"/>
    <lineage>
        <taxon>Bacteria</taxon>
        <taxon>Pseudomonadati</taxon>
        <taxon>Pseudomonadota</taxon>
        <taxon>Alphaproteobacteria</taxon>
        <taxon>Rhodobacterales</taxon>
        <taxon>Roseobacteraceae</taxon>
        <taxon>Roseobacter</taxon>
    </lineage>
</organism>
<sequence length="190" mass="20982">MSKTRTLDQKDDGLRPCDMDDDRYTLVENADTIVESIGEKFIEERFAASCPLPGFESARLERFTRTRFPRILVEFDCFDTSSLSVSSLKADLKRLGSIASDNPEKLAQLLDNLDDPDGFRDLACDLGLSEEAFIEAGGGLIGWIIVIAAAVVLTGCGDPRCGVRHKLDSAPCRLKQGHSGKHRDNPGHRW</sequence>
<reference evidence="1" key="1">
    <citation type="submission" date="2021-07" db="EMBL/GenBank/DDBJ databases">
        <title>Roseobacter insulae sp. nov., isolated from a tidal flat.</title>
        <authorList>
            <person name="Park S."/>
            <person name="Yoon J.-H."/>
        </authorList>
    </citation>
    <scope>NUCLEOTIDE SEQUENCE</scope>
    <source>
        <strain evidence="1">YSTF-M11</strain>
    </source>
</reference>
<evidence type="ECO:0000313" key="2">
    <source>
        <dbReference type="Proteomes" id="UP001138661"/>
    </source>
</evidence>
<dbReference type="EMBL" id="JAHXDN010000002">
    <property type="protein sequence ID" value="MBW4707583.1"/>
    <property type="molecule type" value="Genomic_DNA"/>
</dbReference>
<accession>A0A9X1FTW6</accession>
<keyword evidence="2" id="KW-1185">Reference proteome</keyword>